<evidence type="ECO:0000313" key="3">
    <source>
        <dbReference type="EMBL" id="ROR90044.1"/>
    </source>
</evidence>
<reference evidence="3 4" key="1">
    <citation type="submission" date="2018-11" db="EMBL/GenBank/DDBJ databases">
        <title>Sequencing the genomes of 1000 actinobacteria strains.</title>
        <authorList>
            <person name="Klenk H.-P."/>
        </authorList>
    </citation>
    <scope>NUCLEOTIDE SEQUENCE [LARGE SCALE GENOMIC DNA]</scope>
    <source>
        <strain evidence="3 4">DSM 12652</strain>
    </source>
</reference>
<dbReference type="RefSeq" id="WP_123389265.1">
    <property type="nucleotide sequence ID" value="NZ_RKHO01000001.1"/>
</dbReference>
<evidence type="ECO:0000256" key="2">
    <source>
        <dbReference type="SAM" id="SignalP"/>
    </source>
</evidence>
<keyword evidence="2" id="KW-0732">Signal</keyword>
<protein>
    <submittedName>
        <fullName evidence="3">Uncharacterized protein</fullName>
    </submittedName>
</protein>
<dbReference type="AlphaFoldDB" id="A0A3N2CS13"/>
<comment type="caution">
    <text evidence="3">The sequence shown here is derived from an EMBL/GenBank/DDBJ whole genome shotgun (WGS) entry which is preliminary data.</text>
</comment>
<keyword evidence="4" id="KW-1185">Reference proteome</keyword>
<feature type="region of interest" description="Disordered" evidence="1">
    <location>
        <begin position="24"/>
        <end position="44"/>
    </location>
</feature>
<feature type="signal peptide" evidence="2">
    <location>
        <begin position="1"/>
        <end position="19"/>
    </location>
</feature>
<dbReference type="InterPro" id="IPR017853">
    <property type="entry name" value="GH"/>
</dbReference>
<dbReference type="SUPFAM" id="SSF51445">
    <property type="entry name" value="(Trans)glycosidases"/>
    <property type="match status" value="1"/>
</dbReference>
<organism evidence="3 4">
    <name type="scientific">Nocardioides aurantiacus</name>
    <dbReference type="NCBI Taxonomy" id="86796"/>
    <lineage>
        <taxon>Bacteria</taxon>
        <taxon>Bacillati</taxon>
        <taxon>Actinomycetota</taxon>
        <taxon>Actinomycetes</taxon>
        <taxon>Propionibacteriales</taxon>
        <taxon>Nocardioidaceae</taxon>
        <taxon>Nocardioides</taxon>
    </lineage>
</organism>
<accession>A0A3N2CS13</accession>
<dbReference type="OrthoDB" id="916275at2"/>
<evidence type="ECO:0000256" key="1">
    <source>
        <dbReference type="SAM" id="MobiDB-lite"/>
    </source>
</evidence>
<evidence type="ECO:0000313" key="4">
    <source>
        <dbReference type="Proteomes" id="UP000281738"/>
    </source>
</evidence>
<feature type="chain" id="PRO_5039276645" evidence="2">
    <location>
        <begin position="20"/>
        <end position="682"/>
    </location>
</feature>
<name>A0A3N2CS13_9ACTN</name>
<gene>
    <name evidence="3" type="ORF">EDD33_0879</name>
</gene>
<sequence length="682" mass="74547">MVRRSLGVLLTLVTLLAAAGCTGSDSPDPAAAAATASGSDWSPAPRTVGDLDVLATSGPGGLALHTASGAKTFLPGINLGSTTPGHQPGEIDHLDAATYRTWFSQMHDLGIRVVRVYAAHPPAFYDELDRFNRAHPTAPLYLVQGVYLPDESYTEAGRTLYTPSVDRAFTEELRETSAAVHGDLTRPEQPGHAGGTWRTDVSRWVVSWIVGVEWDPEGTRRTDRREAGAAYEPGRYFAATRDATATERWIARHLDVLATAEAAHGTSVPVAFANWPTTDPLTHPTEPLPAEDLVGVDAMHVLPTRAWPGGTFASFHAYPYYPDFQRFERGLDRVEWEGEPDRYAGYLASLQQHVAGTMPLVVSEFGVPSSLGSAHEGTRGRDQGSHSEQEAMAMNASMLRMMAAQGVAGGFVFSWEDEWFKRTWNTQEHTDAERRQLWHDPLTNEQWFGLVATDTTQVPDAAAELVPEGGDTKYVHVWADHSYVHVEVTGRDGAPTRLRLEADVVPGPEEADHRLLLDTEAGTGQVQVRRALDPVRLDVRGTSYRPDQDAAWHDLVLMTNRALAGRPAEYDPVGRLVEGSWDPQDASYDSMATWQVEEETDTLEVRLPWSMLGMADPSARVALGEGRPAARVQVPGIGLALDVDGEQHALDLTWPTWNRVEHTTRVKAGADVLAEAYADLAP</sequence>
<feature type="compositionally biased region" description="Low complexity" evidence="1">
    <location>
        <begin position="24"/>
        <end position="39"/>
    </location>
</feature>
<dbReference type="PROSITE" id="PS51257">
    <property type="entry name" value="PROKAR_LIPOPROTEIN"/>
    <property type="match status" value="1"/>
</dbReference>
<dbReference type="Proteomes" id="UP000281738">
    <property type="component" value="Unassembled WGS sequence"/>
</dbReference>
<dbReference type="Gene3D" id="3.20.20.80">
    <property type="entry name" value="Glycosidases"/>
    <property type="match status" value="1"/>
</dbReference>
<proteinExistence type="predicted"/>
<dbReference type="EMBL" id="RKHO01000001">
    <property type="protein sequence ID" value="ROR90044.1"/>
    <property type="molecule type" value="Genomic_DNA"/>
</dbReference>